<dbReference type="AlphaFoldDB" id="E6LX81"/>
<evidence type="ECO:0000256" key="1">
    <source>
        <dbReference type="SAM" id="Phobius"/>
    </source>
</evidence>
<reference evidence="2 3" key="1">
    <citation type="submission" date="2010-12" db="EMBL/GenBank/DDBJ databases">
        <authorList>
            <person name="Muzny D."/>
            <person name="Qin X."/>
            <person name="Deng J."/>
            <person name="Jiang H."/>
            <person name="Liu Y."/>
            <person name="Qu J."/>
            <person name="Song X.-Z."/>
            <person name="Zhang L."/>
            <person name="Thornton R."/>
            <person name="Coyle M."/>
            <person name="Francisco L."/>
            <person name="Jackson L."/>
            <person name="Javaid M."/>
            <person name="Korchina V."/>
            <person name="Kovar C."/>
            <person name="Mata R."/>
            <person name="Mathew T."/>
            <person name="Ngo R."/>
            <person name="Nguyen L."/>
            <person name="Nguyen N."/>
            <person name="Okwuonu G."/>
            <person name="Ongeri F."/>
            <person name="Pham C."/>
            <person name="Simmons D."/>
            <person name="Wilczek-Boney K."/>
            <person name="Hale W."/>
            <person name="Jakkamsetti A."/>
            <person name="Pham P."/>
            <person name="Ruth R."/>
            <person name="San Lucas F."/>
            <person name="Warren J."/>
            <person name="Zhang J."/>
            <person name="Zhao Z."/>
            <person name="Zhou C."/>
            <person name="Zhu D."/>
            <person name="Lee S."/>
            <person name="Bess C."/>
            <person name="Blankenburg K."/>
            <person name="Forbes L."/>
            <person name="Fu Q."/>
            <person name="Gubbala S."/>
            <person name="Hirani K."/>
            <person name="Jayaseelan J.C."/>
            <person name="Lara F."/>
            <person name="Munidasa M."/>
            <person name="Palculict T."/>
            <person name="Patil S."/>
            <person name="Pu L.-L."/>
            <person name="Saada N."/>
            <person name="Tang L."/>
            <person name="Weissenberger G."/>
            <person name="Zhu Y."/>
            <person name="Hemphill L."/>
            <person name="Shang Y."/>
            <person name="Youmans B."/>
            <person name="Ayvaz T."/>
            <person name="Ross M."/>
            <person name="Santibanez J."/>
            <person name="Aqrawi P."/>
            <person name="Gross S."/>
            <person name="Joshi V."/>
            <person name="Fowler G."/>
            <person name="Nazareth L."/>
            <person name="Reid J."/>
            <person name="Worley K."/>
            <person name="Petrosino J."/>
            <person name="Highlander S."/>
            <person name="Gibbs R."/>
        </authorList>
    </citation>
    <scope>NUCLEOTIDE SEQUENCE [LARGE SCALE GENOMIC DNA]</scope>
    <source>
        <strain evidence="2 3">ATCC 51333</strain>
    </source>
</reference>
<feature type="transmembrane region" description="Helical" evidence="1">
    <location>
        <begin position="384"/>
        <end position="402"/>
    </location>
</feature>
<feature type="transmembrane region" description="Helical" evidence="1">
    <location>
        <begin position="487"/>
        <end position="507"/>
    </location>
</feature>
<organism evidence="2 3">
    <name type="scientific">Mobiluncus curtisii ATCC 51333</name>
    <dbReference type="NCBI Taxonomy" id="887326"/>
    <lineage>
        <taxon>Bacteria</taxon>
        <taxon>Bacillati</taxon>
        <taxon>Actinomycetota</taxon>
        <taxon>Actinomycetes</taxon>
        <taxon>Actinomycetales</taxon>
        <taxon>Actinomycetaceae</taxon>
        <taxon>Mobiluncus</taxon>
    </lineage>
</organism>
<evidence type="ECO:0000313" key="2">
    <source>
        <dbReference type="EMBL" id="EFU80635.1"/>
    </source>
</evidence>
<gene>
    <name evidence="2" type="ORF">HMPREF0388_0354</name>
</gene>
<comment type="caution">
    <text evidence="2">The sequence shown here is derived from an EMBL/GenBank/DDBJ whole genome shotgun (WGS) entry which is preliminary data.</text>
</comment>
<sequence>MSVALALGLIAVVLIFAPLRTISFQTESTMAVPTSFDQRLTDYYQQNGIKVEPHSEWSLLKLLRSGPAYVITSEVMANSAQKSEPEGRFTKLYTESIVLVSRSRKVISITDFHQLADSAKTVYLDQGVSRLELMSALALRHDSEGTQVFSAAQAERLLKTIKRQGRLQTGTSPQDLERALRRGWFCLTTDRRAAQSPAGPSAHYAPAPTLTAQIGIWQRSPNGINGTSPLAALPPGFFSPLDYPSTNPAFREQIHAETVTHLNSYEEFIWNASLYNDTYGGSWGWENTNEAYELGGFIALLVFLSFWAGWRFWTATFTYVRWAVLVQAGILALWIMARIIKHASLGVFERYTWYYYYVPIYTSCAILFFVMSHSSRGRPPGYRFLRAWIIGVGATLILLVYTNDLHHLVLRFGTGQSGVDYSYGPGYYLYYTAALLVFAAVIYAGSWSLQGHWLRLVAGIGVLFLAVLFYSMAYTVRIPLVRTTETVQMYCVIFVLAWEILFFIGAIGQNRGYLRFFEKSQIPIEIVNQDWLPHYRTSQPLNLDQGTRQQLRDGLGPVVVTDTSVQPNRTVYYQTRPVDGGHVLWETDVTAVQDLERTLAALRARETHQTEILRAEYEATLNMEESADAPVLFDRLDDLMNASLGRIQANTARLNVPLDESERSNILRNIKMDLGYAKRAGLLTLQNFENETVSVNALTTFMSQSCTDFSYAGAVAGLHGPTTGTVQPQVALWCLEGLHRTLNQLIGAAEVAVFVNFEVAPDGKTARLNWIVDLPKQDLPLLDPLLAWSRAQVELYVEDATCHLNMIISAGEPTLAPEVAHE</sequence>
<keyword evidence="1" id="KW-0472">Membrane</keyword>
<keyword evidence="1" id="KW-1133">Transmembrane helix</keyword>
<feature type="transmembrane region" description="Helical" evidence="1">
    <location>
        <begin position="453"/>
        <end position="475"/>
    </location>
</feature>
<feature type="transmembrane region" description="Helical" evidence="1">
    <location>
        <begin position="291"/>
        <end position="310"/>
    </location>
</feature>
<dbReference type="HOGENOM" id="CLU_344132_0_0_11"/>
<feature type="transmembrane region" description="Helical" evidence="1">
    <location>
        <begin position="353"/>
        <end position="372"/>
    </location>
</feature>
<accession>E6LX81</accession>
<name>E6LX81_9ACTO</name>
<proteinExistence type="predicted"/>
<dbReference type="RefSeq" id="WP_004008805.1">
    <property type="nucleotide sequence ID" value="NZ_GL622340.1"/>
</dbReference>
<keyword evidence="1" id="KW-0812">Transmembrane</keyword>
<evidence type="ECO:0000313" key="3">
    <source>
        <dbReference type="Proteomes" id="UP000005573"/>
    </source>
</evidence>
<protein>
    <recommendedName>
        <fullName evidence="4">Histidine kinase N-terminal 7TM region domain-containing protein</fullName>
    </recommendedName>
</protein>
<feature type="transmembrane region" description="Helical" evidence="1">
    <location>
        <begin position="427"/>
        <end position="446"/>
    </location>
</feature>
<feature type="transmembrane region" description="Helical" evidence="1">
    <location>
        <begin position="322"/>
        <end position="341"/>
    </location>
</feature>
<dbReference type="EMBL" id="AEPY01000003">
    <property type="protein sequence ID" value="EFU80635.1"/>
    <property type="molecule type" value="Genomic_DNA"/>
</dbReference>
<evidence type="ECO:0008006" key="4">
    <source>
        <dbReference type="Google" id="ProtNLM"/>
    </source>
</evidence>
<dbReference type="Proteomes" id="UP000005573">
    <property type="component" value="Unassembled WGS sequence"/>
</dbReference>